<dbReference type="EMBL" id="CAKOAT010296932">
    <property type="protein sequence ID" value="CAH8360882.1"/>
    <property type="molecule type" value="Genomic_DNA"/>
</dbReference>
<gene>
    <name evidence="1" type="ORF">ERUC_LOCUS26638</name>
</gene>
<protein>
    <submittedName>
        <fullName evidence="1">Uncharacterized protein</fullName>
    </submittedName>
</protein>
<dbReference type="Proteomes" id="UP001642260">
    <property type="component" value="Unassembled WGS sequence"/>
</dbReference>
<sequence>MAVSIHIHFRQNWHNHIQRKNGADREIFPDCIKDLQGLIWLCVGGCPKLASLSELPPSLRTLKVEDCESLETLTSFPNDSQIEELYFPNCFKLSGEALRVITQQPFLEIACLPGCEIPAEFDHRARGNSLTITSSLGRFRVCLVVTPKPHTKVGNVDLLCSMSLNGYPITENSVTKLPYIRGEHLFILPYELLDEDGWLEQDNEILFNFSTSSQNVYVTGCGVQILSNQNSRKRSSCGICESRSEKVCKDDDDESLSDARYEQGPIYCSQNGGKEMPAEFDDRRAFGSSLTIRPSICKFRICLVLSPKPDMEEAYFTLLFPIRAKGCPTDEDMLWLDLPKIRGEHIFIFHAEFVENHEEMLFRFSTSSHEVEVVECGVQVLTDQTNSKGIMSNKSCSEQVSEDGRDILSDHKSNGF</sequence>
<organism evidence="1 2">
    <name type="scientific">Eruca vesicaria subsp. sativa</name>
    <name type="common">Garden rocket</name>
    <name type="synonym">Eruca sativa</name>
    <dbReference type="NCBI Taxonomy" id="29727"/>
    <lineage>
        <taxon>Eukaryota</taxon>
        <taxon>Viridiplantae</taxon>
        <taxon>Streptophyta</taxon>
        <taxon>Embryophyta</taxon>
        <taxon>Tracheophyta</taxon>
        <taxon>Spermatophyta</taxon>
        <taxon>Magnoliopsida</taxon>
        <taxon>eudicotyledons</taxon>
        <taxon>Gunneridae</taxon>
        <taxon>Pentapetalae</taxon>
        <taxon>rosids</taxon>
        <taxon>malvids</taxon>
        <taxon>Brassicales</taxon>
        <taxon>Brassicaceae</taxon>
        <taxon>Brassiceae</taxon>
        <taxon>Eruca</taxon>
    </lineage>
</organism>
<name>A0ABC8KUK9_ERUVS</name>
<dbReference type="InterPro" id="IPR032675">
    <property type="entry name" value="LRR_dom_sf"/>
</dbReference>
<reference evidence="1 2" key="1">
    <citation type="submission" date="2022-03" db="EMBL/GenBank/DDBJ databases">
        <authorList>
            <person name="Macdonald S."/>
            <person name="Ahmed S."/>
            <person name="Newling K."/>
        </authorList>
    </citation>
    <scope>NUCLEOTIDE SEQUENCE [LARGE SCALE GENOMIC DNA]</scope>
</reference>
<dbReference type="SUPFAM" id="SSF52047">
    <property type="entry name" value="RNI-like"/>
    <property type="match status" value="1"/>
</dbReference>
<dbReference type="Gene3D" id="3.80.10.10">
    <property type="entry name" value="Ribonuclease Inhibitor"/>
    <property type="match status" value="1"/>
</dbReference>
<keyword evidence="2" id="KW-1185">Reference proteome</keyword>
<proteinExistence type="predicted"/>
<dbReference type="AlphaFoldDB" id="A0ABC8KUK9"/>
<evidence type="ECO:0000313" key="1">
    <source>
        <dbReference type="EMBL" id="CAH8360882.1"/>
    </source>
</evidence>
<comment type="caution">
    <text evidence="1">The sequence shown here is derived from an EMBL/GenBank/DDBJ whole genome shotgun (WGS) entry which is preliminary data.</text>
</comment>
<accession>A0ABC8KUK9</accession>
<evidence type="ECO:0000313" key="2">
    <source>
        <dbReference type="Proteomes" id="UP001642260"/>
    </source>
</evidence>